<organism evidence="1 2">
    <name type="scientific">Colletotrichum spinosum</name>
    <dbReference type="NCBI Taxonomy" id="1347390"/>
    <lineage>
        <taxon>Eukaryota</taxon>
        <taxon>Fungi</taxon>
        <taxon>Dikarya</taxon>
        <taxon>Ascomycota</taxon>
        <taxon>Pezizomycotina</taxon>
        <taxon>Sordariomycetes</taxon>
        <taxon>Hypocreomycetidae</taxon>
        <taxon>Glomerellales</taxon>
        <taxon>Glomerellaceae</taxon>
        <taxon>Colletotrichum</taxon>
        <taxon>Colletotrichum orbiculare species complex</taxon>
    </lineage>
</organism>
<keyword evidence="2" id="KW-1185">Reference proteome</keyword>
<gene>
    <name evidence="1" type="ORF">C8035_v007426</name>
</gene>
<comment type="caution">
    <text evidence="1">The sequence shown here is derived from an EMBL/GenBank/DDBJ whole genome shotgun (WGS) entry which is preliminary data.</text>
</comment>
<proteinExistence type="predicted"/>
<evidence type="ECO:0000313" key="2">
    <source>
        <dbReference type="Proteomes" id="UP000295083"/>
    </source>
</evidence>
<reference evidence="1 2" key="1">
    <citation type="submission" date="2018-11" db="EMBL/GenBank/DDBJ databases">
        <title>Genome sequence and assembly of Colletotrichum spinosum.</title>
        <authorList>
            <person name="Gan P."/>
            <person name="Shirasu K."/>
        </authorList>
    </citation>
    <scope>NUCLEOTIDE SEQUENCE [LARGE SCALE GENOMIC DNA]</scope>
    <source>
        <strain evidence="1 2">CBS 515.97</strain>
    </source>
</reference>
<dbReference type="AlphaFoldDB" id="A0A4R8PT57"/>
<dbReference type="EMBL" id="QAPG01000834">
    <property type="protein sequence ID" value="TDZ28538.1"/>
    <property type="molecule type" value="Genomic_DNA"/>
</dbReference>
<sequence length="103" mass="11690">MAGILLRLPHLRTLTLNSTFPGNIALLKATHPHQALVPVNSLPFFPRPEMLEVYHGEFERFWQKAEARGVAIYLGDRYGLNIAQLSCTDDGIRMRYVVQAAKR</sequence>
<accession>A0A4R8PT57</accession>
<protein>
    <submittedName>
        <fullName evidence="1">Uncharacterized protein</fullName>
    </submittedName>
</protein>
<evidence type="ECO:0000313" key="1">
    <source>
        <dbReference type="EMBL" id="TDZ28538.1"/>
    </source>
</evidence>
<dbReference type="Proteomes" id="UP000295083">
    <property type="component" value="Unassembled WGS sequence"/>
</dbReference>
<name>A0A4R8PT57_9PEZI</name>